<reference evidence="1" key="1">
    <citation type="submission" date="2025-08" db="UniProtKB">
        <authorList>
            <consortium name="Ensembl"/>
        </authorList>
    </citation>
    <scope>IDENTIFICATION</scope>
</reference>
<keyword evidence="2" id="KW-1185">Reference proteome</keyword>
<sequence>MHRKLKIFVKKFDHSWFYVRPLCELQLFASLDAYDIRHHTRLFPSLVSLTLHRKKMSVKRKCTDGSSVPKMKTKQYLERYIDFGFMEGLDSLRPECVICGENLANQSLKPCKLKRHQETKHPETIGESREYFKSKKQLALSRRSTDIRKAFEKAGTEDLHRATEASFDCSLLIAKAKKPHNIGEQLIKPALLKIVERMCGPQAADKVKTVPLSDNTVKDRIDKMAADCQNQLHEKLRNANFAIQLDETTTVSDEAVLIVYVQYIDGEDLKQDILMSTNLSTTTTGQDIFLAVDSYLSSNNLPYENLVACCTDGAAAMMGENKGFNSRLKEKVPGCVIFHCMIHRQALASKKLSEDLSNTLSTVVKVVNFIKARPTNKRLFAQLCEDEAHQTLLLHTEVRWLSRGQVLVRFMELQEPIKEFLQDHNRHLCEQLTDAFWIKTAYLADTFALYNETNKRMQGPESNVMQCKDALDAFSRKLDYRVQKMSNGELHHFPLLLKQSAGTVCASLSTEFTRHLNLLREEIKSRFADISEYLSKEAWVVDPYTFTLKDVEYLGCEDELCDLQADSVAKKYLQENGFRKFWIVKGHAVAPRLAKHAVRRVILPFSTTYLSETAFSDLVTIKTKARNRLDVHQDFRLAVTTITPDIASLVKGMQVQGSHD</sequence>
<evidence type="ECO:0008006" key="3">
    <source>
        <dbReference type="Google" id="ProtNLM"/>
    </source>
</evidence>
<dbReference type="Ensembl" id="ENSGMOT00000069246.1">
    <property type="protein sequence ID" value="ENSGMOP00000023886.1"/>
    <property type="gene ID" value="ENSGMOG00000023188.1"/>
</dbReference>
<dbReference type="PANTHER" id="PTHR45913:SF19">
    <property type="entry name" value="LOW QUALITY PROTEIN: ZINC FINGER BED DOMAIN-CONTAINING PROTEIN 5-LIKE"/>
    <property type="match status" value="1"/>
</dbReference>
<dbReference type="Proteomes" id="UP000694546">
    <property type="component" value="Chromosome 13"/>
</dbReference>
<accession>A0A8C4ZXU6</accession>
<reference evidence="1" key="2">
    <citation type="submission" date="2025-09" db="UniProtKB">
        <authorList>
            <consortium name="Ensembl"/>
        </authorList>
    </citation>
    <scope>IDENTIFICATION</scope>
</reference>
<evidence type="ECO:0000313" key="2">
    <source>
        <dbReference type="Proteomes" id="UP000694546"/>
    </source>
</evidence>
<proteinExistence type="predicted"/>
<name>A0A8C4ZXU6_GADMO</name>
<dbReference type="SUPFAM" id="SSF53098">
    <property type="entry name" value="Ribonuclease H-like"/>
    <property type="match status" value="1"/>
</dbReference>
<organism evidence="1 2">
    <name type="scientific">Gadus morhua</name>
    <name type="common">Atlantic cod</name>
    <dbReference type="NCBI Taxonomy" id="8049"/>
    <lineage>
        <taxon>Eukaryota</taxon>
        <taxon>Metazoa</taxon>
        <taxon>Chordata</taxon>
        <taxon>Craniata</taxon>
        <taxon>Vertebrata</taxon>
        <taxon>Euteleostomi</taxon>
        <taxon>Actinopterygii</taxon>
        <taxon>Neopterygii</taxon>
        <taxon>Teleostei</taxon>
        <taxon>Neoteleostei</taxon>
        <taxon>Acanthomorphata</taxon>
        <taxon>Zeiogadaria</taxon>
        <taxon>Gadariae</taxon>
        <taxon>Gadiformes</taxon>
        <taxon>Gadoidei</taxon>
        <taxon>Gadidae</taxon>
        <taxon>Gadus</taxon>
    </lineage>
</organism>
<dbReference type="InterPro" id="IPR012337">
    <property type="entry name" value="RNaseH-like_sf"/>
</dbReference>
<dbReference type="PANTHER" id="PTHR45913">
    <property type="entry name" value="EPM2A-INTERACTING PROTEIN 1"/>
    <property type="match status" value="1"/>
</dbReference>
<evidence type="ECO:0000313" key="1">
    <source>
        <dbReference type="Ensembl" id="ENSGMOP00000023886.1"/>
    </source>
</evidence>
<protein>
    <recommendedName>
        <fullName evidence="3">DUF4371 domain-containing protein</fullName>
    </recommendedName>
</protein>
<dbReference type="OMA" id="CGENLAN"/>
<dbReference type="AlphaFoldDB" id="A0A8C4ZXU6"/>
<dbReference type="GeneTree" id="ENSGT00940000160436"/>